<sequence>MERGFTYQEVLPQYQVLPRYLRSYPTLKGRSYITSTKRDLTSTRKVQPNLHEEGHYRPRDLTLISQVLPNIHEGGESLEDKVLHLYHIPIDHVDCKSKNVHE</sequence>
<proteinExistence type="predicted"/>
<protein>
    <submittedName>
        <fullName evidence="1">Uncharacterized protein</fullName>
    </submittedName>
</protein>
<organism evidence="1 2">
    <name type="scientific">Forsythia ovata</name>
    <dbReference type="NCBI Taxonomy" id="205694"/>
    <lineage>
        <taxon>Eukaryota</taxon>
        <taxon>Viridiplantae</taxon>
        <taxon>Streptophyta</taxon>
        <taxon>Embryophyta</taxon>
        <taxon>Tracheophyta</taxon>
        <taxon>Spermatophyta</taxon>
        <taxon>Magnoliopsida</taxon>
        <taxon>eudicotyledons</taxon>
        <taxon>Gunneridae</taxon>
        <taxon>Pentapetalae</taxon>
        <taxon>asterids</taxon>
        <taxon>lamiids</taxon>
        <taxon>Lamiales</taxon>
        <taxon>Oleaceae</taxon>
        <taxon>Forsythieae</taxon>
        <taxon>Forsythia</taxon>
    </lineage>
</organism>
<evidence type="ECO:0000313" key="2">
    <source>
        <dbReference type="Proteomes" id="UP001604277"/>
    </source>
</evidence>
<reference evidence="2" key="1">
    <citation type="submission" date="2024-07" db="EMBL/GenBank/DDBJ databases">
        <title>Two chromosome-level genome assemblies of Korean endemic species Abeliophyllum distichum and Forsythia ovata (Oleaceae).</title>
        <authorList>
            <person name="Jang H."/>
        </authorList>
    </citation>
    <scope>NUCLEOTIDE SEQUENCE [LARGE SCALE GENOMIC DNA]</scope>
</reference>
<comment type="caution">
    <text evidence="1">The sequence shown here is derived from an EMBL/GenBank/DDBJ whole genome shotgun (WGS) entry which is preliminary data.</text>
</comment>
<name>A0ABD1V0X4_9LAMI</name>
<keyword evidence="2" id="KW-1185">Reference proteome</keyword>
<evidence type="ECO:0000313" key="1">
    <source>
        <dbReference type="EMBL" id="KAL2530968.1"/>
    </source>
</evidence>
<gene>
    <name evidence="1" type="ORF">Fot_23569</name>
</gene>
<accession>A0ABD1V0X4</accession>
<dbReference type="AlphaFoldDB" id="A0ABD1V0X4"/>
<dbReference type="Proteomes" id="UP001604277">
    <property type="component" value="Unassembled WGS sequence"/>
</dbReference>
<dbReference type="EMBL" id="JBFOLJ010000006">
    <property type="protein sequence ID" value="KAL2530968.1"/>
    <property type="molecule type" value="Genomic_DNA"/>
</dbReference>